<dbReference type="CDD" id="cd00112">
    <property type="entry name" value="LDLa"/>
    <property type="match status" value="1"/>
</dbReference>
<sequence>MVLYHLALCYSWLILSWIVSKGNAEKRSYMTYDMTTICKKLPNFKIRMHHNNAGSTGILKATDYLSEDEETECVAKITPPRGYGVIYHLEGMELRKDPNNDCRDYIKIYNDTSRSNTTAPICRDCCRYSRSESICPGHCNYESDGLVCEEFCDKTNDTFPETGTARSLSVHFHTRCGTCTEKREQVGFRMVFTAYKLTAAQDSSCVLQSEFRCDNGRCIWSGLTCDGYNNCGDMSDESKTGASHCANFPDPMKAVIVASAVIVTVLLGVLLAYLPKMSLSAILGKKQSTASTASQSSRLSVIENANRKTSTSALVKKNSRVSFQTSLPKIREASCSESEV</sequence>
<keyword evidence="3" id="KW-0812">Transmembrane</keyword>
<dbReference type="Proteomes" id="UP000827092">
    <property type="component" value="Unassembled WGS sequence"/>
</dbReference>
<comment type="caution">
    <text evidence="2">Lacks conserved residue(s) required for the propagation of feature annotation.</text>
</comment>
<evidence type="ECO:0000256" key="1">
    <source>
        <dbReference type="ARBA" id="ARBA00023157"/>
    </source>
</evidence>
<keyword evidence="1 2" id="KW-1015">Disulfide bond</keyword>
<dbReference type="PANTHER" id="PTHR24652">
    <property type="entry name" value="LOW-DENSITY LIPOPROTEIN RECEPTOR CLASS A DOMAIN-CONTAINING PROTEIN 2"/>
    <property type="match status" value="1"/>
</dbReference>
<dbReference type="PROSITE" id="PS50068">
    <property type="entry name" value="LDLRA_2"/>
    <property type="match status" value="1"/>
</dbReference>
<dbReference type="PANTHER" id="PTHR24652:SF67">
    <property type="entry name" value="LOW-DENSITY LIPOPROTEIN RECEPTOR CLASS A DOMAIN-CONTAINING PROTEIN 2"/>
    <property type="match status" value="1"/>
</dbReference>
<evidence type="ECO:0000256" key="4">
    <source>
        <dbReference type="SAM" id="SignalP"/>
    </source>
</evidence>
<dbReference type="Pfam" id="PF00057">
    <property type="entry name" value="Ldl_recept_a"/>
    <property type="match status" value="1"/>
</dbReference>
<evidence type="ECO:0000313" key="6">
    <source>
        <dbReference type="Proteomes" id="UP000827092"/>
    </source>
</evidence>
<gene>
    <name evidence="5" type="ORF">JTE90_000233</name>
</gene>
<dbReference type="EMBL" id="JAFNEN010000118">
    <property type="protein sequence ID" value="KAG8193600.1"/>
    <property type="molecule type" value="Genomic_DNA"/>
</dbReference>
<dbReference type="SMART" id="SM00192">
    <property type="entry name" value="LDLa"/>
    <property type="match status" value="1"/>
</dbReference>
<dbReference type="InterPro" id="IPR002172">
    <property type="entry name" value="LDrepeatLR_classA_rpt"/>
</dbReference>
<evidence type="ECO:0000256" key="3">
    <source>
        <dbReference type="SAM" id="Phobius"/>
    </source>
</evidence>
<dbReference type="AlphaFoldDB" id="A0AAV6VAC0"/>
<dbReference type="InterPro" id="IPR036055">
    <property type="entry name" value="LDL_receptor-like_sf"/>
</dbReference>
<dbReference type="Gene3D" id="2.60.120.290">
    <property type="entry name" value="Spermadhesin, CUB domain"/>
    <property type="match status" value="1"/>
</dbReference>
<reference evidence="5 6" key="1">
    <citation type="journal article" date="2022" name="Nat. Ecol. Evol.">
        <title>A masculinizing supergene underlies an exaggerated male reproductive morph in a spider.</title>
        <authorList>
            <person name="Hendrickx F."/>
            <person name="De Corte Z."/>
            <person name="Sonet G."/>
            <person name="Van Belleghem S.M."/>
            <person name="Kostlbacher S."/>
            <person name="Vangestel C."/>
        </authorList>
    </citation>
    <scope>NUCLEOTIDE SEQUENCE [LARGE SCALE GENOMIC DNA]</scope>
    <source>
        <strain evidence="5">W744_W776</strain>
    </source>
</reference>
<keyword evidence="6" id="KW-1185">Reference proteome</keyword>
<feature type="disulfide bond" evidence="2">
    <location>
        <begin position="213"/>
        <end position="231"/>
    </location>
</feature>
<feature type="chain" id="PRO_5044023378" evidence="4">
    <location>
        <begin position="25"/>
        <end position="340"/>
    </location>
</feature>
<dbReference type="SUPFAM" id="SSF57424">
    <property type="entry name" value="LDL receptor-like module"/>
    <property type="match status" value="1"/>
</dbReference>
<evidence type="ECO:0000256" key="2">
    <source>
        <dbReference type="PROSITE-ProRule" id="PRU00124"/>
    </source>
</evidence>
<name>A0AAV6VAC0_9ARAC</name>
<keyword evidence="4" id="KW-0732">Signal</keyword>
<accession>A0AAV6VAC0</accession>
<feature type="transmembrane region" description="Helical" evidence="3">
    <location>
        <begin position="254"/>
        <end position="274"/>
    </location>
</feature>
<keyword evidence="3" id="KW-1133">Transmembrane helix</keyword>
<dbReference type="Gene3D" id="4.10.400.10">
    <property type="entry name" value="Low-density Lipoprotein Receptor"/>
    <property type="match status" value="1"/>
</dbReference>
<proteinExistence type="predicted"/>
<dbReference type="InterPro" id="IPR035914">
    <property type="entry name" value="Sperma_CUB_dom_sf"/>
</dbReference>
<comment type="caution">
    <text evidence="5">The sequence shown here is derived from an EMBL/GenBank/DDBJ whole genome shotgun (WGS) entry which is preliminary data.</text>
</comment>
<keyword evidence="3" id="KW-0472">Membrane</keyword>
<dbReference type="InterPro" id="IPR042333">
    <property type="entry name" value="LRAD2/Mig-13-like"/>
</dbReference>
<protein>
    <submittedName>
        <fullName evidence="5">Uncharacterized protein</fullName>
    </submittedName>
</protein>
<feature type="signal peptide" evidence="4">
    <location>
        <begin position="1"/>
        <end position="24"/>
    </location>
</feature>
<evidence type="ECO:0000313" key="5">
    <source>
        <dbReference type="EMBL" id="KAG8193600.1"/>
    </source>
</evidence>
<organism evidence="5 6">
    <name type="scientific">Oedothorax gibbosus</name>
    <dbReference type="NCBI Taxonomy" id="931172"/>
    <lineage>
        <taxon>Eukaryota</taxon>
        <taxon>Metazoa</taxon>
        <taxon>Ecdysozoa</taxon>
        <taxon>Arthropoda</taxon>
        <taxon>Chelicerata</taxon>
        <taxon>Arachnida</taxon>
        <taxon>Araneae</taxon>
        <taxon>Araneomorphae</taxon>
        <taxon>Entelegynae</taxon>
        <taxon>Araneoidea</taxon>
        <taxon>Linyphiidae</taxon>
        <taxon>Erigoninae</taxon>
        <taxon>Oedothorax</taxon>
    </lineage>
</organism>